<evidence type="ECO:0000256" key="1">
    <source>
        <dbReference type="SAM" id="SignalP"/>
    </source>
</evidence>
<evidence type="ECO:0000313" key="3">
    <source>
        <dbReference type="Proteomes" id="UP000319817"/>
    </source>
</evidence>
<reference evidence="2 3" key="1">
    <citation type="submission" date="2019-02" db="EMBL/GenBank/DDBJ databases">
        <title>Deep-cultivation of Planctomycetes and their phenomic and genomic characterization uncovers novel biology.</title>
        <authorList>
            <person name="Wiegand S."/>
            <person name="Jogler M."/>
            <person name="Boedeker C."/>
            <person name="Pinto D."/>
            <person name="Vollmers J."/>
            <person name="Rivas-Marin E."/>
            <person name="Kohn T."/>
            <person name="Peeters S.H."/>
            <person name="Heuer A."/>
            <person name="Rast P."/>
            <person name="Oberbeckmann S."/>
            <person name="Bunk B."/>
            <person name="Jeske O."/>
            <person name="Meyerdierks A."/>
            <person name="Storesund J.E."/>
            <person name="Kallscheuer N."/>
            <person name="Luecker S."/>
            <person name="Lage O.M."/>
            <person name="Pohl T."/>
            <person name="Merkel B.J."/>
            <person name="Hornburger P."/>
            <person name="Mueller R.-W."/>
            <person name="Bruemmer F."/>
            <person name="Labrenz M."/>
            <person name="Spormann A.M."/>
            <person name="Op den Camp H."/>
            <person name="Overmann J."/>
            <person name="Amann R."/>
            <person name="Jetten M.S.M."/>
            <person name="Mascher T."/>
            <person name="Medema M.H."/>
            <person name="Devos D.P."/>
            <person name="Kaster A.-K."/>
            <person name="Ovreas L."/>
            <person name="Rohde M."/>
            <person name="Galperin M.Y."/>
            <person name="Jogler C."/>
        </authorList>
    </citation>
    <scope>NUCLEOTIDE SEQUENCE [LARGE SCALE GENOMIC DNA]</scope>
    <source>
        <strain evidence="2 3">K23_9</strain>
    </source>
</reference>
<evidence type="ECO:0000313" key="2">
    <source>
        <dbReference type="EMBL" id="QDT12594.1"/>
    </source>
</evidence>
<gene>
    <name evidence="2" type="ORF">K239x_46040</name>
</gene>
<organism evidence="2 3">
    <name type="scientific">Stieleria marina</name>
    <dbReference type="NCBI Taxonomy" id="1930275"/>
    <lineage>
        <taxon>Bacteria</taxon>
        <taxon>Pseudomonadati</taxon>
        <taxon>Planctomycetota</taxon>
        <taxon>Planctomycetia</taxon>
        <taxon>Pirellulales</taxon>
        <taxon>Pirellulaceae</taxon>
        <taxon>Stieleria</taxon>
    </lineage>
</organism>
<feature type="chain" id="PRO_5021770755" description="HEAT repeat protein" evidence="1">
    <location>
        <begin position="30"/>
        <end position="404"/>
    </location>
</feature>
<protein>
    <recommendedName>
        <fullName evidence="4">HEAT repeat protein</fullName>
    </recommendedName>
</protein>
<keyword evidence="1" id="KW-0732">Signal</keyword>
<dbReference type="AlphaFoldDB" id="A0A517NZN9"/>
<sequence length="404" mass="45097" precursor="true">MRPPQKFSTAMSTASVLAIWLLGSSIAMAQPVPKAPAKPSGLTQEQTRQAHQYIEMLSAKEFAVRERGAEGLVLIGEVVVPLLREHVNQSSNAEAKLRAQGLIKQMNDGDLQTRIEAFTRGEEVGFEGWPIFRIIFGESGKARDLFVDLIRHYPELVESFHGTSRDLAKAMETVVNSLALRQRKLPVRYTVADAVALLLPVGEEAVPITAAYERNMMRILRMAPASQTARDPVLGRGYQDLLNAWIRRSTLDNREMVIDFALQNELTAAYRLAIKTLSQSDEPRTQAIALQAIARFGRIADVRFAEPFLDDSRELQVLLHSPGKLSRVRMRDVAMATIAKLHKLPLTELGFPSSAKHPKYGFIYEDLVFTEEGDDKAPIEKQRGAAMTKIKQLVEQGKRTGQIE</sequence>
<name>A0A517NZN9_9BACT</name>
<evidence type="ECO:0008006" key="4">
    <source>
        <dbReference type="Google" id="ProtNLM"/>
    </source>
</evidence>
<proteinExistence type="predicted"/>
<dbReference type="EMBL" id="CP036526">
    <property type="protein sequence ID" value="QDT12594.1"/>
    <property type="molecule type" value="Genomic_DNA"/>
</dbReference>
<keyword evidence="3" id="KW-1185">Reference proteome</keyword>
<dbReference type="Proteomes" id="UP000319817">
    <property type="component" value="Chromosome"/>
</dbReference>
<feature type="signal peptide" evidence="1">
    <location>
        <begin position="1"/>
        <end position="29"/>
    </location>
</feature>
<accession>A0A517NZN9</accession>